<sequence length="191" mass="21828">MKAWEESLNEIQNFHPRYPRHTPNKMSWPQQLRKHANQGKVERVRCHMYDLNKHFWRTQPTSSGDAATESRLSQGWLTGGDRNSSPVFCALKPFFALHEFFWFLFFPNLITTAKMQNNSISLSFSRAKRALCGGYYNFFQPIKKIFVARPQAIPLDDQIPGMSAAGASIPLLVLGILPAPHGERARHMTAL</sequence>
<comment type="caution">
    <text evidence="1">The sequence shown here is derived from an EMBL/GenBank/DDBJ whole genome shotgun (WGS) entry which is preliminary data.</text>
</comment>
<evidence type="ECO:0000313" key="1">
    <source>
        <dbReference type="EMBL" id="KAK3801515.1"/>
    </source>
</evidence>
<name>A0AAE1B8G4_9GAST</name>
<organism evidence="1 2">
    <name type="scientific">Elysia crispata</name>
    <name type="common">lettuce slug</name>
    <dbReference type="NCBI Taxonomy" id="231223"/>
    <lineage>
        <taxon>Eukaryota</taxon>
        <taxon>Metazoa</taxon>
        <taxon>Spiralia</taxon>
        <taxon>Lophotrochozoa</taxon>
        <taxon>Mollusca</taxon>
        <taxon>Gastropoda</taxon>
        <taxon>Heterobranchia</taxon>
        <taxon>Euthyneura</taxon>
        <taxon>Panpulmonata</taxon>
        <taxon>Sacoglossa</taxon>
        <taxon>Placobranchoidea</taxon>
        <taxon>Plakobranchidae</taxon>
        <taxon>Elysia</taxon>
    </lineage>
</organism>
<dbReference type="EMBL" id="JAWDGP010000307">
    <property type="protein sequence ID" value="KAK3801515.1"/>
    <property type="molecule type" value="Genomic_DNA"/>
</dbReference>
<dbReference type="Proteomes" id="UP001283361">
    <property type="component" value="Unassembled WGS sequence"/>
</dbReference>
<dbReference type="AlphaFoldDB" id="A0AAE1B8G4"/>
<reference evidence="1" key="1">
    <citation type="journal article" date="2023" name="G3 (Bethesda)">
        <title>A reference genome for the long-term kleptoplast-retaining sea slug Elysia crispata morphotype clarki.</title>
        <authorList>
            <person name="Eastman K.E."/>
            <person name="Pendleton A.L."/>
            <person name="Shaikh M.A."/>
            <person name="Suttiyut T."/>
            <person name="Ogas R."/>
            <person name="Tomko P."/>
            <person name="Gavelis G."/>
            <person name="Widhalm J.R."/>
            <person name="Wisecaver J.H."/>
        </authorList>
    </citation>
    <scope>NUCLEOTIDE SEQUENCE</scope>
    <source>
        <strain evidence="1">ECLA1</strain>
    </source>
</reference>
<accession>A0AAE1B8G4</accession>
<keyword evidence="2" id="KW-1185">Reference proteome</keyword>
<protein>
    <submittedName>
        <fullName evidence="1">Uncharacterized protein</fullName>
    </submittedName>
</protein>
<evidence type="ECO:0000313" key="2">
    <source>
        <dbReference type="Proteomes" id="UP001283361"/>
    </source>
</evidence>
<gene>
    <name evidence="1" type="ORF">RRG08_020973</name>
</gene>
<proteinExistence type="predicted"/>